<proteinExistence type="evidence at transcript level"/>
<organism evidence="1">
    <name type="scientific">Lotus japonicus</name>
    <name type="common">Lotus corniculatus var. japonicus</name>
    <dbReference type="NCBI Taxonomy" id="34305"/>
    <lineage>
        <taxon>Eukaryota</taxon>
        <taxon>Viridiplantae</taxon>
        <taxon>Streptophyta</taxon>
        <taxon>Embryophyta</taxon>
        <taxon>Tracheophyta</taxon>
        <taxon>Spermatophyta</taxon>
        <taxon>Magnoliopsida</taxon>
        <taxon>eudicotyledons</taxon>
        <taxon>Gunneridae</taxon>
        <taxon>Pentapetalae</taxon>
        <taxon>rosids</taxon>
        <taxon>fabids</taxon>
        <taxon>Fabales</taxon>
        <taxon>Fabaceae</taxon>
        <taxon>Papilionoideae</taxon>
        <taxon>50 kb inversion clade</taxon>
        <taxon>NPAAA clade</taxon>
        <taxon>Hologalegina</taxon>
        <taxon>robinioid clade</taxon>
        <taxon>Loteae</taxon>
        <taxon>Lotus</taxon>
    </lineage>
</organism>
<protein>
    <submittedName>
        <fullName evidence="1">Uncharacterized protein</fullName>
    </submittedName>
</protein>
<name>I3S1H5_LOTJA</name>
<sequence length="35" mass="3678">MIKSTGKTGKEAGGTLREPNLVFIVPACSTENVDN</sequence>
<accession>I3S1H5</accession>
<dbReference type="EMBL" id="BT134322">
    <property type="protein sequence ID" value="AFK34117.1"/>
    <property type="molecule type" value="mRNA"/>
</dbReference>
<evidence type="ECO:0000313" key="1">
    <source>
        <dbReference type="EMBL" id="AFK34117.1"/>
    </source>
</evidence>
<reference evidence="1" key="1">
    <citation type="submission" date="2012-05" db="EMBL/GenBank/DDBJ databases">
        <authorList>
            <person name="Krishnakumar V."/>
            <person name="Cheung F."/>
            <person name="Xiao Y."/>
            <person name="Chan A."/>
            <person name="Moskal W.A."/>
            <person name="Town C.D."/>
        </authorList>
    </citation>
    <scope>NUCLEOTIDE SEQUENCE</scope>
</reference>
<dbReference type="AlphaFoldDB" id="I3S1H5"/>